<evidence type="ECO:0000313" key="4">
    <source>
        <dbReference type="Proteomes" id="UP000299102"/>
    </source>
</evidence>
<dbReference type="STRING" id="151549.A0A4C1VE71"/>
<dbReference type="Proteomes" id="UP000299102">
    <property type="component" value="Unassembled WGS sequence"/>
</dbReference>
<dbReference type="PANTHER" id="PTHR11037">
    <property type="entry name" value="TRANSCRIPTION FACTOR CP2"/>
    <property type="match status" value="1"/>
</dbReference>
<evidence type="ECO:0000256" key="1">
    <source>
        <dbReference type="SAM" id="MobiDB-lite"/>
    </source>
</evidence>
<protein>
    <submittedName>
        <fullName evidence="3">Protein grainyhead</fullName>
    </submittedName>
</protein>
<evidence type="ECO:0000313" key="3">
    <source>
        <dbReference type="EMBL" id="GBP36537.1"/>
    </source>
</evidence>
<dbReference type="OrthoDB" id="7680836at2759"/>
<dbReference type="Pfam" id="PF04516">
    <property type="entry name" value="CP2"/>
    <property type="match status" value="1"/>
</dbReference>
<dbReference type="GO" id="GO:0000978">
    <property type="term" value="F:RNA polymerase II cis-regulatory region sequence-specific DNA binding"/>
    <property type="evidence" value="ECO:0007669"/>
    <property type="project" value="TreeGrafter"/>
</dbReference>
<feature type="compositionally biased region" description="Basic and acidic residues" evidence="1">
    <location>
        <begin position="159"/>
        <end position="173"/>
    </location>
</feature>
<feature type="region of interest" description="Disordered" evidence="1">
    <location>
        <begin position="153"/>
        <end position="181"/>
    </location>
</feature>
<proteinExistence type="predicted"/>
<dbReference type="AlphaFoldDB" id="A0A4C1VE71"/>
<dbReference type="GO" id="GO:0001228">
    <property type="term" value="F:DNA-binding transcription activator activity, RNA polymerase II-specific"/>
    <property type="evidence" value="ECO:0007669"/>
    <property type="project" value="TreeGrafter"/>
</dbReference>
<sequence length="247" mass="27316">MEIAFEVHQMQRVRPPTAGDPSMSPIARITRRLPILCLIRFSPYGFKYHLETASSSSQRREDDRITYINKGQFYGITLEYVHDPDKPLKNQTVKETRYAGGGAKPQPAGTGSEGENDTEERVVVGGGCGRGGRRGVALTSRVPCATITNAPSLRQRISRRSDNDAEVKSSKEMRSRRRARRRSRLMGRYFPAGDVPVEDNLARDEFASRVGGAGAAARSVFGRSRFRDGSRVRPVAAYCRPAPASVD</sequence>
<dbReference type="EMBL" id="BGZK01000319">
    <property type="protein sequence ID" value="GBP36537.1"/>
    <property type="molecule type" value="Genomic_DNA"/>
</dbReference>
<name>A0A4C1VE71_EUMVA</name>
<feature type="region of interest" description="Disordered" evidence="1">
    <location>
        <begin position="97"/>
        <end position="119"/>
    </location>
</feature>
<keyword evidence="4" id="KW-1185">Reference proteome</keyword>
<dbReference type="PANTHER" id="PTHR11037:SF20">
    <property type="entry name" value="PROTEIN GRAINYHEAD"/>
    <property type="match status" value="1"/>
</dbReference>
<evidence type="ECO:0000259" key="2">
    <source>
        <dbReference type="Pfam" id="PF04516"/>
    </source>
</evidence>
<accession>A0A4C1VE71</accession>
<feature type="domain" description="Grh/CP2 DB" evidence="2">
    <location>
        <begin position="46"/>
        <end position="85"/>
    </location>
</feature>
<dbReference type="GO" id="GO:0005634">
    <property type="term" value="C:nucleus"/>
    <property type="evidence" value="ECO:0007669"/>
    <property type="project" value="TreeGrafter"/>
</dbReference>
<dbReference type="InterPro" id="IPR007604">
    <property type="entry name" value="CP2"/>
</dbReference>
<gene>
    <name evidence="3" type="primary">grh</name>
    <name evidence="3" type="ORF">EVAR_8372_1</name>
</gene>
<reference evidence="3 4" key="1">
    <citation type="journal article" date="2019" name="Commun. Biol.">
        <title>The bagworm genome reveals a unique fibroin gene that provides high tensile strength.</title>
        <authorList>
            <person name="Kono N."/>
            <person name="Nakamura H."/>
            <person name="Ohtoshi R."/>
            <person name="Tomita M."/>
            <person name="Numata K."/>
            <person name="Arakawa K."/>
        </authorList>
    </citation>
    <scope>NUCLEOTIDE SEQUENCE [LARGE SCALE GENOMIC DNA]</scope>
</reference>
<dbReference type="InterPro" id="IPR040167">
    <property type="entry name" value="TF_CP2-like"/>
</dbReference>
<organism evidence="3 4">
    <name type="scientific">Eumeta variegata</name>
    <name type="common">Bagworm moth</name>
    <name type="synonym">Eumeta japonica</name>
    <dbReference type="NCBI Taxonomy" id="151549"/>
    <lineage>
        <taxon>Eukaryota</taxon>
        <taxon>Metazoa</taxon>
        <taxon>Ecdysozoa</taxon>
        <taxon>Arthropoda</taxon>
        <taxon>Hexapoda</taxon>
        <taxon>Insecta</taxon>
        <taxon>Pterygota</taxon>
        <taxon>Neoptera</taxon>
        <taxon>Endopterygota</taxon>
        <taxon>Lepidoptera</taxon>
        <taxon>Glossata</taxon>
        <taxon>Ditrysia</taxon>
        <taxon>Tineoidea</taxon>
        <taxon>Psychidae</taxon>
        <taxon>Oiketicinae</taxon>
        <taxon>Eumeta</taxon>
    </lineage>
</organism>
<comment type="caution">
    <text evidence="3">The sequence shown here is derived from an EMBL/GenBank/DDBJ whole genome shotgun (WGS) entry which is preliminary data.</text>
</comment>